<evidence type="ECO:0000313" key="6">
    <source>
        <dbReference type="Proteomes" id="UP000199515"/>
    </source>
</evidence>
<dbReference type="Gene3D" id="3.40.50.1820">
    <property type="entry name" value="alpha/beta hydrolase"/>
    <property type="match status" value="1"/>
</dbReference>
<dbReference type="GO" id="GO:0016042">
    <property type="term" value="P:lipid catabolic process"/>
    <property type="evidence" value="ECO:0007669"/>
    <property type="project" value="UniProtKB-KW"/>
</dbReference>
<dbReference type="STRING" id="589385.SAMN05421504_1081"/>
<dbReference type="InterPro" id="IPR029058">
    <property type="entry name" value="AB_hydrolase_fold"/>
</dbReference>
<evidence type="ECO:0000256" key="4">
    <source>
        <dbReference type="SAM" id="SignalP"/>
    </source>
</evidence>
<feature type="signal peptide" evidence="4">
    <location>
        <begin position="1"/>
        <end position="32"/>
    </location>
</feature>
<organism evidence="5 6">
    <name type="scientific">Amycolatopsis xylanica</name>
    <dbReference type="NCBI Taxonomy" id="589385"/>
    <lineage>
        <taxon>Bacteria</taxon>
        <taxon>Bacillati</taxon>
        <taxon>Actinomycetota</taxon>
        <taxon>Actinomycetes</taxon>
        <taxon>Pseudonocardiales</taxon>
        <taxon>Pseudonocardiaceae</taxon>
        <taxon>Amycolatopsis</taxon>
    </lineage>
</organism>
<gene>
    <name evidence="5" type="ORF">SAMN05421504_1081</name>
</gene>
<evidence type="ECO:0000313" key="5">
    <source>
        <dbReference type="EMBL" id="SDY95675.1"/>
    </source>
</evidence>
<evidence type="ECO:0000256" key="1">
    <source>
        <dbReference type="ARBA" id="ARBA00022801"/>
    </source>
</evidence>
<dbReference type="PANTHER" id="PTHR10272:SF0">
    <property type="entry name" value="PLATELET-ACTIVATING FACTOR ACETYLHYDROLASE"/>
    <property type="match status" value="1"/>
</dbReference>
<dbReference type="GO" id="GO:0003847">
    <property type="term" value="F:1-alkyl-2-acetylglycerophosphocholine esterase activity"/>
    <property type="evidence" value="ECO:0007669"/>
    <property type="project" value="TreeGrafter"/>
</dbReference>
<keyword evidence="4" id="KW-0732">Signal</keyword>
<dbReference type="PANTHER" id="PTHR10272">
    <property type="entry name" value="PLATELET-ACTIVATING FACTOR ACETYLHYDROLASE"/>
    <property type="match status" value="1"/>
</dbReference>
<keyword evidence="6" id="KW-1185">Reference proteome</keyword>
<feature type="chain" id="PRO_5011518926" evidence="4">
    <location>
        <begin position="33"/>
        <end position="418"/>
    </location>
</feature>
<sequence>MSTMPHRRSRRGLFAAGLAVVSALAVAAPASAAPAKVELTLPALTGHHQVGTTTLHLVDQARQDPWKPDRKREVMATVTYPSWFTAGTPRVPWMSEKMAPVVEAAAADPNFFGLPPGSVDWGSAQRDAHANTPVDRWQGKRPVVLFSPGFGSPRELHAVLTDDLASRGYIVVSLSHTFESAAVEFPGGRVEPQLQLGNDPKTMKTAIDARVADTRFLLDQLTKLNQGANPDAEHRPLPLGLAGALDLSKVGMFGHSYGGFTAGETMVADRRIDAGVNLDGTMGYGFDGSYLPGEVVKRGLDRPFLLMGGGFGVEHTHLNPVDKTWGDFWGNQRGWKRDLLLKQGAHHSYSDLQAIVPQLANLVPAERRAMFVGTVDATKALTAERDYLDAFFALHLLGRDKHLFDGDSPRYPEIKFIA</sequence>
<name>A0A1H3P4C2_9PSEU</name>
<dbReference type="EMBL" id="FNON01000008">
    <property type="protein sequence ID" value="SDY95675.1"/>
    <property type="molecule type" value="Genomic_DNA"/>
</dbReference>
<evidence type="ECO:0000256" key="3">
    <source>
        <dbReference type="ARBA" id="ARBA00023098"/>
    </source>
</evidence>
<proteinExistence type="predicted"/>
<keyword evidence="3" id="KW-0443">Lipid metabolism</keyword>
<reference evidence="5 6" key="1">
    <citation type="submission" date="2016-10" db="EMBL/GenBank/DDBJ databases">
        <authorList>
            <person name="de Groot N.N."/>
        </authorList>
    </citation>
    <scope>NUCLEOTIDE SEQUENCE [LARGE SCALE GENOMIC DNA]</scope>
    <source>
        <strain evidence="5 6">CPCC 202699</strain>
    </source>
</reference>
<dbReference type="PROSITE" id="PS51318">
    <property type="entry name" value="TAT"/>
    <property type="match status" value="1"/>
</dbReference>
<protein>
    <submittedName>
        <fullName evidence="5">Platelet-activating factor acetylhydrolase, isoform II</fullName>
    </submittedName>
</protein>
<evidence type="ECO:0000256" key="2">
    <source>
        <dbReference type="ARBA" id="ARBA00022963"/>
    </source>
</evidence>
<dbReference type="SUPFAM" id="SSF53474">
    <property type="entry name" value="alpha/beta-Hydrolases"/>
    <property type="match status" value="1"/>
</dbReference>
<dbReference type="InterPro" id="IPR006311">
    <property type="entry name" value="TAT_signal"/>
</dbReference>
<dbReference type="Pfam" id="PF03403">
    <property type="entry name" value="PAF-AH_p_II"/>
    <property type="match status" value="1"/>
</dbReference>
<accession>A0A1H3P4C2</accession>
<keyword evidence="1 5" id="KW-0378">Hydrolase</keyword>
<keyword evidence="2" id="KW-0442">Lipid degradation</keyword>
<dbReference type="Proteomes" id="UP000199515">
    <property type="component" value="Unassembled WGS sequence"/>
</dbReference>
<dbReference type="AlphaFoldDB" id="A0A1H3P4C2"/>